<evidence type="ECO:0008006" key="4">
    <source>
        <dbReference type="Google" id="ProtNLM"/>
    </source>
</evidence>
<dbReference type="PROSITE" id="PS51257">
    <property type="entry name" value="PROKAR_LIPOPROTEIN"/>
    <property type="match status" value="1"/>
</dbReference>
<accession>A0A1H0J9Q7</accession>
<evidence type="ECO:0000313" key="3">
    <source>
        <dbReference type="Proteomes" id="UP000324252"/>
    </source>
</evidence>
<sequence>MVKWIRVFVALGGTFACATTAAGQEEAPAVPSGIALHLQEIRLEDGLFDQPRVARFRFVAPAIGGAAGFAEVEGDFAHLCETVALPWLTERGDAAPRVVISYASREIEFGSSDPDTVQFFEAFRVENGTCIWEGF</sequence>
<dbReference type="AlphaFoldDB" id="A0A1H0J9Q7"/>
<proteinExistence type="predicted"/>
<organism evidence="2 3">
    <name type="scientific">Lutimaribacter pacificus</name>
    <dbReference type="NCBI Taxonomy" id="391948"/>
    <lineage>
        <taxon>Bacteria</taxon>
        <taxon>Pseudomonadati</taxon>
        <taxon>Pseudomonadota</taxon>
        <taxon>Alphaproteobacteria</taxon>
        <taxon>Rhodobacterales</taxon>
        <taxon>Roseobacteraceae</taxon>
        <taxon>Lutimaribacter</taxon>
    </lineage>
</organism>
<reference evidence="2 3" key="1">
    <citation type="submission" date="2016-11" db="EMBL/GenBank/DDBJ databases">
        <authorList>
            <person name="Varghese N."/>
            <person name="Submissions S."/>
        </authorList>
    </citation>
    <scope>NUCLEOTIDE SEQUENCE [LARGE SCALE GENOMIC DNA]</scope>
    <source>
        <strain evidence="2 3">DSM 29620</strain>
    </source>
</reference>
<dbReference type="Pfam" id="PF20107">
    <property type="entry name" value="DUF6497"/>
    <property type="match status" value="1"/>
</dbReference>
<dbReference type="RefSeq" id="WP_149788790.1">
    <property type="nucleotide sequence ID" value="NZ_FNIO01000005.1"/>
</dbReference>
<keyword evidence="1" id="KW-0732">Signal</keyword>
<feature type="signal peptide" evidence="1">
    <location>
        <begin position="1"/>
        <end position="21"/>
    </location>
</feature>
<feature type="chain" id="PRO_5015064762" description="Acetolactate synthase" evidence="1">
    <location>
        <begin position="22"/>
        <end position="135"/>
    </location>
</feature>
<protein>
    <recommendedName>
        <fullName evidence="4">Acetolactate synthase</fullName>
    </recommendedName>
</protein>
<dbReference type="Proteomes" id="UP000324252">
    <property type="component" value="Unassembled WGS sequence"/>
</dbReference>
<dbReference type="InterPro" id="IPR045467">
    <property type="entry name" value="DUF6497"/>
</dbReference>
<dbReference type="OrthoDB" id="7862028at2"/>
<keyword evidence="3" id="KW-1185">Reference proteome</keyword>
<evidence type="ECO:0000256" key="1">
    <source>
        <dbReference type="SAM" id="SignalP"/>
    </source>
</evidence>
<gene>
    <name evidence="2" type="ORF">SAMN05444142_103349</name>
</gene>
<name>A0A1H0J9Q7_9RHOB</name>
<dbReference type="EMBL" id="FQZZ01000003">
    <property type="protein sequence ID" value="SHK12548.1"/>
    <property type="molecule type" value="Genomic_DNA"/>
</dbReference>
<evidence type="ECO:0000313" key="2">
    <source>
        <dbReference type="EMBL" id="SHK12548.1"/>
    </source>
</evidence>